<dbReference type="InterPro" id="IPR011032">
    <property type="entry name" value="GroES-like_sf"/>
</dbReference>
<dbReference type="OrthoDB" id="1879366at2759"/>
<evidence type="ECO:0000259" key="6">
    <source>
        <dbReference type="SMART" id="SM00829"/>
    </source>
</evidence>
<evidence type="ECO:0000256" key="1">
    <source>
        <dbReference type="ARBA" id="ARBA00001947"/>
    </source>
</evidence>
<dbReference type="InterPro" id="IPR020843">
    <property type="entry name" value="ER"/>
</dbReference>
<comment type="caution">
    <text evidence="7">The sequence shown here is derived from an EMBL/GenBank/DDBJ whole genome shotgun (WGS) entry which is preliminary data.</text>
</comment>
<dbReference type="Pfam" id="PF00107">
    <property type="entry name" value="ADH_zinc_N"/>
    <property type="match status" value="1"/>
</dbReference>
<dbReference type="InterPro" id="IPR036291">
    <property type="entry name" value="NAD(P)-bd_dom_sf"/>
</dbReference>
<dbReference type="FunFam" id="3.40.50.720:FF:000022">
    <property type="entry name" value="Cinnamyl alcohol dehydrogenase"/>
    <property type="match status" value="1"/>
</dbReference>
<dbReference type="GO" id="GO:0008270">
    <property type="term" value="F:zinc ion binding"/>
    <property type="evidence" value="ECO:0007669"/>
    <property type="project" value="InterPro"/>
</dbReference>
<organism evidence="7 8">
    <name type="scientific">Hymenoscyphus albidus</name>
    <dbReference type="NCBI Taxonomy" id="595503"/>
    <lineage>
        <taxon>Eukaryota</taxon>
        <taxon>Fungi</taxon>
        <taxon>Dikarya</taxon>
        <taxon>Ascomycota</taxon>
        <taxon>Pezizomycotina</taxon>
        <taxon>Leotiomycetes</taxon>
        <taxon>Helotiales</taxon>
        <taxon>Helotiaceae</taxon>
        <taxon>Hymenoscyphus</taxon>
    </lineage>
</organism>
<keyword evidence="3 5" id="KW-0862">Zinc</keyword>
<feature type="domain" description="Enoyl reductase (ER)" evidence="6">
    <location>
        <begin position="11"/>
        <end position="320"/>
    </location>
</feature>
<dbReference type="InterPro" id="IPR002328">
    <property type="entry name" value="ADH_Zn_CS"/>
</dbReference>
<dbReference type="PROSITE" id="PS00065">
    <property type="entry name" value="D_2_HYDROXYACID_DH_1"/>
    <property type="match status" value="1"/>
</dbReference>
<comment type="similarity">
    <text evidence="5">Belongs to the zinc-containing alcohol dehydrogenase family.</text>
</comment>
<dbReference type="Pfam" id="PF08240">
    <property type="entry name" value="ADH_N"/>
    <property type="match status" value="1"/>
</dbReference>
<dbReference type="AlphaFoldDB" id="A0A9N9LB05"/>
<evidence type="ECO:0000313" key="7">
    <source>
        <dbReference type="EMBL" id="CAG8971914.1"/>
    </source>
</evidence>
<evidence type="ECO:0000256" key="4">
    <source>
        <dbReference type="ARBA" id="ARBA00023002"/>
    </source>
</evidence>
<accession>A0A9N9LB05</accession>
<dbReference type="SMART" id="SM00829">
    <property type="entry name" value="PKS_ER"/>
    <property type="match status" value="1"/>
</dbReference>
<dbReference type="InterPro" id="IPR013149">
    <property type="entry name" value="ADH-like_C"/>
</dbReference>
<comment type="cofactor">
    <cofactor evidence="1 5">
        <name>Zn(2+)</name>
        <dbReference type="ChEBI" id="CHEBI:29105"/>
    </cofactor>
</comment>
<dbReference type="Gene3D" id="3.40.50.720">
    <property type="entry name" value="NAD(P)-binding Rossmann-like Domain"/>
    <property type="match status" value="1"/>
</dbReference>
<dbReference type="GO" id="GO:0016616">
    <property type="term" value="F:oxidoreductase activity, acting on the CH-OH group of donors, NAD or NADP as acceptor"/>
    <property type="evidence" value="ECO:0007669"/>
    <property type="project" value="InterPro"/>
</dbReference>
<evidence type="ECO:0000256" key="2">
    <source>
        <dbReference type="ARBA" id="ARBA00022723"/>
    </source>
</evidence>
<evidence type="ECO:0000256" key="3">
    <source>
        <dbReference type="ARBA" id="ARBA00022833"/>
    </source>
</evidence>
<dbReference type="SUPFAM" id="SSF51735">
    <property type="entry name" value="NAD(P)-binding Rossmann-fold domains"/>
    <property type="match status" value="1"/>
</dbReference>
<dbReference type="PROSITE" id="PS00059">
    <property type="entry name" value="ADH_ZINC"/>
    <property type="match status" value="1"/>
</dbReference>
<gene>
    <name evidence="7" type="ORF">HYALB_00007830</name>
</gene>
<sequence>MTLTQENLVFAVLKGSKAVRDNPRTTSFDQVLVSITVSGLCGGDLLFKDNDMVLGHEGVGIVSAIGAEVTRLQKGDRVGWGFLQDTCGNCIQCLDGSEIFCPDRKMYGHADFEQGSLAYGIVKKESRLFKIPDELSDEEAPPLMCAGATVLSALSNVKPTDRVGVIGVGGLGHLAIQFASRMGCDVVAFTNSETKSSDALSFGAKLARDKIGRGLDMVLVTAPAQPDWSLYIPLLAPRATIFPLTIGPGNIALPAMPVLLNGVTIQGSAAASRKVHLHMLAFAAQHGVKPMIQRFSMNKEGIEDAFIALKEGKMRYRGVLVVPIEKRLA</sequence>
<dbReference type="EMBL" id="CAJVRM010000029">
    <property type="protein sequence ID" value="CAG8971914.1"/>
    <property type="molecule type" value="Genomic_DNA"/>
</dbReference>
<proteinExistence type="inferred from homology"/>
<keyword evidence="8" id="KW-1185">Reference proteome</keyword>
<dbReference type="SUPFAM" id="SSF50129">
    <property type="entry name" value="GroES-like"/>
    <property type="match status" value="1"/>
</dbReference>
<keyword evidence="4" id="KW-0560">Oxidoreductase</keyword>
<dbReference type="CDD" id="cd05283">
    <property type="entry name" value="CAD1"/>
    <property type="match status" value="1"/>
</dbReference>
<dbReference type="InterPro" id="IPR047109">
    <property type="entry name" value="CAD-like"/>
</dbReference>
<dbReference type="PANTHER" id="PTHR42683">
    <property type="entry name" value="ALDEHYDE REDUCTASE"/>
    <property type="match status" value="1"/>
</dbReference>
<dbReference type="InterPro" id="IPR013154">
    <property type="entry name" value="ADH-like_N"/>
</dbReference>
<name>A0A9N9LB05_9HELO</name>
<dbReference type="Gene3D" id="3.90.180.10">
    <property type="entry name" value="Medium-chain alcohol dehydrogenases, catalytic domain"/>
    <property type="match status" value="1"/>
</dbReference>
<protein>
    <recommendedName>
        <fullName evidence="6">Enoyl reductase (ER) domain-containing protein</fullName>
    </recommendedName>
</protein>
<evidence type="ECO:0000256" key="5">
    <source>
        <dbReference type="RuleBase" id="RU361277"/>
    </source>
</evidence>
<reference evidence="7" key="1">
    <citation type="submission" date="2021-07" db="EMBL/GenBank/DDBJ databases">
        <authorList>
            <person name="Durling M."/>
        </authorList>
    </citation>
    <scope>NUCLEOTIDE SEQUENCE</scope>
</reference>
<dbReference type="Proteomes" id="UP000701801">
    <property type="component" value="Unassembled WGS sequence"/>
</dbReference>
<evidence type="ECO:0000313" key="8">
    <source>
        <dbReference type="Proteomes" id="UP000701801"/>
    </source>
</evidence>
<keyword evidence="2 5" id="KW-0479">Metal-binding</keyword>
<dbReference type="InterPro" id="IPR029752">
    <property type="entry name" value="D-isomer_DH_CS1"/>
</dbReference>